<evidence type="ECO:0000256" key="4">
    <source>
        <dbReference type="ARBA" id="ARBA00023004"/>
    </source>
</evidence>
<dbReference type="PRINTS" id="PR00463">
    <property type="entry name" value="EP450I"/>
</dbReference>
<feature type="non-terminal residue" evidence="7">
    <location>
        <position position="1"/>
    </location>
</feature>
<dbReference type="InterPro" id="IPR002401">
    <property type="entry name" value="Cyt_P450_E_grp-I"/>
</dbReference>
<gene>
    <name evidence="7" type="ORF">CONCODRAFT_29026</name>
</gene>
<evidence type="ECO:0000256" key="6">
    <source>
        <dbReference type="RuleBase" id="RU000461"/>
    </source>
</evidence>
<dbReference type="STRING" id="796925.A0A137PI87"/>
<dbReference type="PANTHER" id="PTHR24305:SF166">
    <property type="entry name" value="CYTOCHROME P450 12A4, MITOCHONDRIAL-RELATED"/>
    <property type="match status" value="1"/>
</dbReference>
<keyword evidence="3 5" id="KW-0479">Metal-binding</keyword>
<keyword evidence="6" id="KW-0560">Oxidoreductase</keyword>
<sequence>DILQSLIDSKDPENGEGLKDLEIVDECLVLLFGGMDTTANTMTWTLYEILKHPEVYKQVTSEILTHYPNLKEPITVEKTKSELKYLEACILESMRKNPVASGAIVRVVPESGITISGHYLPPGTSVGLDIYAQQNDPSIWKSPEIFDISRWLGEERELNKSKMFNFGIGPTSCIGRELAWSEIFLVLANLLRSFELEMID</sequence>
<organism evidence="7 8">
    <name type="scientific">Conidiobolus coronatus (strain ATCC 28846 / CBS 209.66 / NRRL 28638)</name>
    <name type="common">Delacroixia coronata</name>
    <dbReference type="NCBI Taxonomy" id="796925"/>
    <lineage>
        <taxon>Eukaryota</taxon>
        <taxon>Fungi</taxon>
        <taxon>Fungi incertae sedis</taxon>
        <taxon>Zoopagomycota</taxon>
        <taxon>Entomophthoromycotina</taxon>
        <taxon>Entomophthoromycetes</taxon>
        <taxon>Entomophthorales</taxon>
        <taxon>Ancylistaceae</taxon>
        <taxon>Conidiobolus</taxon>
    </lineage>
</organism>
<dbReference type="GO" id="GO:0004497">
    <property type="term" value="F:monooxygenase activity"/>
    <property type="evidence" value="ECO:0007669"/>
    <property type="project" value="UniProtKB-KW"/>
</dbReference>
<dbReference type="AlphaFoldDB" id="A0A137PI87"/>
<evidence type="ECO:0000256" key="3">
    <source>
        <dbReference type="ARBA" id="ARBA00022723"/>
    </source>
</evidence>
<accession>A0A137PI87</accession>
<dbReference type="InterPro" id="IPR017972">
    <property type="entry name" value="Cyt_P450_CS"/>
</dbReference>
<keyword evidence="8" id="KW-1185">Reference proteome</keyword>
<dbReference type="GO" id="GO:0020037">
    <property type="term" value="F:heme binding"/>
    <property type="evidence" value="ECO:0007669"/>
    <property type="project" value="InterPro"/>
</dbReference>
<protein>
    <submittedName>
        <fullName evidence="7">Cytochrome P450</fullName>
    </submittedName>
</protein>
<dbReference type="OrthoDB" id="2789670at2759"/>
<dbReference type="OMA" id="AWSEIFL"/>
<dbReference type="Proteomes" id="UP000070444">
    <property type="component" value="Unassembled WGS sequence"/>
</dbReference>
<name>A0A137PI87_CONC2</name>
<dbReference type="PROSITE" id="PS00086">
    <property type="entry name" value="CYTOCHROME_P450"/>
    <property type="match status" value="1"/>
</dbReference>
<evidence type="ECO:0000256" key="1">
    <source>
        <dbReference type="ARBA" id="ARBA00001971"/>
    </source>
</evidence>
<proteinExistence type="inferred from homology"/>
<keyword evidence="5 6" id="KW-0349">Heme</keyword>
<evidence type="ECO:0000313" key="8">
    <source>
        <dbReference type="Proteomes" id="UP000070444"/>
    </source>
</evidence>
<keyword evidence="4 5" id="KW-0408">Iron</keyword>
<dbReference type="InterPro" id="IPR050121">
    <property type="entry name" value="Cytochrome_P450_monoxygenase"/>
</dbReference>
<feature type="binding site" description="axial binding residue" evidence="5">
    <location>
        <position position="173"/>
    </location>
    <ligand>
        <name>heme</name>
        <dbReference type="ChEBI" id="CHEBI:30413"/>
    </ligand>
    <ligandPart>
        <name>Fe</name>
        <dbReference type="ChEBI" id="CHEBI:18248"/>
    </ligandPart>
</feature>
<dbReference type="GO" id="GO:0005506">
    <property type="term" value="F:iron ion binding"/>
    <property type="evidence" value="ECO:0007669"/>
    <property type="project" value="InterPro"/>
</dbReference>
<dbReference type="SUPFAM" id="SSF48264">
    <property type="entry name" value="Cytochrome P450"/>
    <property type="match status" value="1"/>
</dbReference>
<evidence type="ECO:0000313" key="7">
    <source>
        <dbReference type="EMBL" id="KXN74695.1"/>
    </source>
</evidence>
<evidence type="ECO:0000256" key="5">
    <source>
        <dbReference type="PIRSR" id="PIRSR602401-1"/>
    </source>
</evidence>
<dbReference type="PANTHER" id="PTHR24305">
    <property type="entry name" value="CYTOCHROME P450"/>
    <property type="match status" value="1"/>
</dbReference>
<dbReference type="GO" id="GO:0016705">
    <property type="term" value="F:oxidoreductase activity, acting on paired donors, with incorporation or reduction of molecular oxygen"/>
    <property type="evidence" value="ECO:0007669"/>
    <property type="project" value="InterPro"/>
</dbReference>
<reference evidence="7 8" key="1">
    <citation type="journal article" date="2015" name="Genome Biol. Evol.">
        <title>Phylogenomic analyses indicate that early fungi evolved digesting cell walls of algal ancestors of land plants.</title>
        <authorList>
            <person name="Chang Y."/>
            <person name="Wang S."/>
            <person name="Sekimoto S."/>
            <person name="Aerts A.L."/>
            <person name="Choi C."/>
            <person name="Clum A."/>
            <person name="LaButti K.M."/>
            <person name="Lindquist E.A."/>
            <person name="Yee Ngan C."/>
            <person name="Ohm R.A."/>
            <person name="Salamov A.A."/>
            <person name="Grigoriev I.V."/>
            <person name="Spatafora J.W."/>
            <person name="Berbee M.L."/>
        </authorList>
    </citation>
    <scope>NUCLEOTIDE SEQUENCE [LARGE SCALE GENOMIC DNA]</scope>
    <source>
        <strain evidence="7 8">NRRL 28638</strain>
    </source>
</reference>
<dbReference type="PRINTS" id="PR00385">
    <property type="entry name" value="P450"/>
</dbReference>
<keyword evidence="6" id="KW-0503">Monooxygenase</keyword>
<dbReference type="Pfam" id="PF00067">
    <property type="entry name" value="p450"/>
    <property type="match status" value="1"/>
</dbReference>
<dbReference type="InterPro" id="IPR036396">
    <property type="entry name" value="Cyt_P450_sf"/>
</dbReference>
<feature type="non-terminal residue" evidence="7">
    <location>
        <position position="200"/>
    </location>
</feature>
<dbReference type="InterPro" id="IPR001128">
    <property type="entry name" value="Cyt_P450"/>
</dbReference>
<dbReference type="EMBL" id="KQ964421">
    <property type="protein sequence ID" value="KXN74695.1"/>
    <property type="molecule type" value="Genomic_DNA"/>
</dbReference>
<dbReference type="Gene3D" id="1.10.630.10">
    <property type="entry name" value="Cytochrome P450"/>
    <property type="match status" value="1"/>
</dbReference>
<evidence type="ECO:0000256" key="2">
    <source>
        <dbReference type="ARBA" id="ARBA00010617"/>
    </source>
</evidence>
<comment type="similarity">
    <text evidence="2 6">Belongs to the cytochrome P450 family.</text>
</comment>
<comment type="cofactor">
    <cofactor evidence="1 5">
        <name>heme</name>
        <dbReference type="ChEBI" id="CHEBI:30413"/>
    </cofactor>
</comment>